<accession>A0A939HIY2</accession>
<dbReference type="AlphaFoldDB" id="A0A939HIY2"/>
<organism evidence="1 2">
    <name type="scientific">Acetobacter garciniae</name>
    <dbReference type="NCBI Taxonomy" id="2817435"/>
    <lineage>
        <taxon>Bacteria</taxon>
        <taxon>Pseudomonadati</taxon>
        <taxon>Pseudomonadota</taxon>
        <taxon>Alphaproteobacteria</taxon>
        <taxon>Acetobacterales</taxon>
        <taxon>Acetobacteraceae</taxon>
        <taxon>Acetobacter</taxon>
    </lineage>
</organism>
<comment type="caution">
    <text evidence="1">The sequence shown here is derived from an EMBL/GenBank/DDBJ whole genome shotgun (WGS) entry which is preliminary data.</text>
</comment>
<proteinExistence type="predicted"/>
<protein>
    <recommendedName>
        <fullName evidence="3">Restriction alleviation protein, Lar family</fullName>
    </recommendedName>
</protein>
<evidence type="ECO:0008006" key="3">
    <source>
        <dbReference type="Google" id="ProtNLM"/>
    </source>
</evidence>
<reference evidence="1" key="1">
    <citation type="submission" date="2021-03" db="EMBL/GenBank/DDBJ databases">
        <title>The complete genome sequence of Acetobacter sp. TBRC 12339.</title>
        <authorList>
            <person name="Charoenyingcharoen P."/>
            <person name="Yukphan P."/>
        </authorList>
    </citation>
    <scope>NUCLEOTIDE SEQUENCE</scope>
    <source>
        <strain evidence="1">TBRC 12339</strain>
    </source>
</reference>
<dbReference type="Proteomes" id="UP000664073">
    <property type="component" value="Unassembled WGS sequence"/>
</dbReference>
<evidence type="ECO:0000313" key="1">
    <source>
        <dbReference type="EMBL" id="MBO1325280.1"/>
    </source>
</evidence>
<dbReference type="RefSeq" id="WP_207845919.1">
    <property type="nucleotide sequence ID" value="NZ_JAFVMH010000003.1"/>
</dbReference>
<sequence length="62" mass="6772">MSSELKNCPTCASQTIGTRPSEFFGYHGFECFCQVCGEEGPLEDTEALAHEGWNELAENAAQ</sequence>
<gene>
    <name evidence="1" type="ORF">J2D77_08990</name>
</gene>
<keyword evidence="2" id="KW-1185">Reference proteome</keyword>
<dbReference type="EMBL" id="JAFVMH010000003">
    <property type="protein sequence ID" value="MBO1325280.1"/>
    <property type="molecule type" value="Genomic_DNA"/>
</dbReference>
<name>A0A939HIY2_9PROT</name>
<evidence type="ECO:0000313" key="2">
    <source>
        <dbReference type="Proteomes" id="UP000664073"/>
    </source>
</evidence>